<dbReference type="AlphaFoldDB" id="A0A5C7BBR4"/>
<evidence type="ECO:0000313" key="3">
    <source>
        <dbReference type="Proteomes" id="UP000321938"/>
    </source>
</evidence>
<dbReference type="Gene3D" id="3.90.550.10">
    <property type="entry name" value="Spore Coat Polysaccharide Biosynthesis Protein SpsA, Chain A"/>
    <property type="match status" value="1"/>
</dbReference>
<dbReference type="InterPro" id="IPR001173">
    <property type="entry name" value="Glyco_trans_2-like"/>
</dbReference>
<dbReference type="GO" id="GO:0016758">
    <property type="term" value="F:hexosyltransferase activity"/>
    <property type="evidence" value="ECO:0007669"/>
    <property type="project" value="UniProtKB-ARBA"/>
</dbReference>
<accession>A0A5C7BBR4</accession>
<dbReference type="RefSeq" id="WP_028870979.1">
    <property type="nucleotide sequence ID" value="NZ_VOSB01000001.1"/>
</dbReference>
<keyword evidence="2" id="KW-0808">Transferase</keyword>
<dbReference type="SUPFAM" id="SSF53448">
    <property type="entry name" value="Nucleotide-diphospho-sugar transferases"/>
    <property type="match status" value="1"/>
</dbReference>
<reference evidence="2 3" key="1">
    <citation type="submission" date="2019-08" db="EMBL/GenBank/DDBJ databases">
        <title>Genome of Psychroserpens burtonensis ACAM 167.</title>
        <authorList>
            <person name="Bowman J.P."/>
        </authorList>
    </citation>
    <scope>NUCLEOTIDE SEQUENCE [LARGE SCALE GENOMIC DNA]</scope>
    <source>
        <strain evidence="2 3">ACAM 167</strain>
    </source>
</reference>
<dbReference type="Proteomes" id="UP000321938">
    <property type="component" value="Unassembled WGS sequence"/>
</dbReference>
<sequence length="295" mass="34715">MFNVVTATYNRKHTLERVYNSLLNQSYKDFVWIIVDDCSTDNTYELIKDWMKQSKMSIEYHKLTTNQGKPKAVNFGLEKCTRDYTIIVDSDDSFVSNTFEDHKNTWTSIGARENNIAAVWTLVYDDDGNIKGDKFPEDEWEVSFQQRVLNQKKQLKGDKWHSWKTEILKQHPLYSQPNCHIGESHTWNEINKKHDFLCLNIPHLTAHYSEMSLINSKKSKKRLATGYYYSSYYGLKEVSTSEIIKHKYYHNLAFEYVKSRFIFSDKKLKLSTGKYVLSLLIFLGLLPLRLLNKVS</sequence>
<gene>
    <name evidence="2" type="ORF">ES692_00165</name>
</gene>
<dbReference type="OrthoDB" id="9810303at2"/>
<keyword evidence="3" id="KW-1185">Reference proteome</keyword>
<dbReference type="PANTHER" id="PTHR22916:SF3">
    <property type="entry name" value="UDP-GLCNAC:BETAGAL BETA-1,3-N-ACETYLGLUCOSAMINYLTRANSFERASE-LIKE PROTEIN 1"/>
    <property type="match status" value="1"/>
</dbReference>
<dbReference type="CDD" id="cd00761">
    <property type="entry name" value="Glyco_tranf_GTA_type"/>
    <property type="match status" value="1"/>
</dbReference>
<dbReference type="EMBL" id="VOSB01000001">
    <property type="protein sequence ID" value="TXE20247.1"/>
    <property type="molecule type" value="Genomic_DNA"/>
</dbReference>
<evidence type="ECO:0000313" key="2">
    <source>
        <dbReference type="EMBL" id="TXE20247.1"/>
    </source>
</evidence>
<protein>
    <submittedName>
        <fullName evidence="2">Glycosyltransferase family 2 protein</fullName>
    </submittedName>
</protein>
<comment type="caution">
    <text evidence="2">The sequence shown here is derived from an EMBL/GenBank/DDBJ whole genome shotgun (WGS) entry which is preliminary data.</text>
</comment>
<dbReference type="Pfam" id="PF00535">
    <property type="entry name" value="Glycos_transf_2"/>
    <property type="match status" value="1"/>
</dbReference>
<feature type="domain" description="Glycosyltransferase 2-like" evidence="1">
    <location>
        <begin position="4"/>
        <end position="108"/>
    </location>
</feature>
<organism evidence="2 3">
    <name type="scientific">Psychroserpens burtonensis</name>
    <dbReference type="NCBI Taxonomy" id="49278"/>
    <lineage>
        <taxon>Bacteria</taxon>
        <taxon>Pseudomonadati</taxon>
        <taxon>Bacteroidota</taxon>
        <taxon>Flavobacteriia</taxon>
        <taxon>Flavobacteriales</taxon>
        <taxon>Flavobacteriaceae</taxon>
        <taxon>Psychroserpens</taxon>
    </lineage>
</organism>
<proteinExistence type="predicted"/>
<dbReference type="STRING" id="1123037.GCA_000425305_00740"/>
<name>A0A5C7BBR4_9FLAO</name>
<dbReference type="InterPro" id="IPR029044">
    <property type="entry name" value="Nucleotide-diphossugar_trans"/>
</dbReference>
<evidence type="ECO:0000259" key="1">
    <source>
        <dbReference type="Pfam" id="PF00535"/>
    </source>
</evidence>
<dbReference type="PANTHER" id="PTHR22916">
    <property type="entry name" value="GLYCOSYLTRANSFERASE"/>
    <property type="match status" value="1"/>
</dbReference>